<reference evidence="1" key="2">
    <citation type="submission" date="2023-01" db="EMBL/GenBank/DDBJ databases">
        <authorList>
            <person name="Petersen C."/>
        </authorList>
    </citation>
    <scope>NUCLEOTIDE SEQUENCE</scope>
    <source>
        <strain evidence="1">IBT 17514</strain>
    </source>
</reference>
<dbReference type="AlphaFoldDB" id="A0AAD6HW17"/>
<evidence type="ECO:0000313" key="2">
    <source>
        <dbReference type="Proteomes" id="UP001215712"/>
    </source>
</evidence>
<proteinExistence type="predicted"/>
<name>A0AAD6HW17_9EURO</name>
<keyword evidence="2" id="KW-1185">Reference proteome</keyword>
<comment type="caution">
    <text evidence="1">The sequence shown here is derived from an EMBL/GenBank/DDBJ whole genome shotgun (WGS) entry which is preliminary data.</text>
</comment>
<sequence length="546" mass="62831">MSPESQQQLVDHYKALLSETVDIQIWAPSEALLQSVAKQGPHIDSLGNIYALAVFLHRFGWTGFVVADELTKRQVTATCRVGEDTSISFVMVTAQPEAEMATQLRVSARRTNPDYKDEPKLSELSSGSVKEVYRVQDKTPAHFWSEVGGLLHDPDHLVFTPNATDCLGWEEYTESLTISHELSPSRPEFTSPFQLNSHNAAVDISIWDRPQREDHMHIFLFFPTTTEELQTMQSIIQEALSKHVEGNPSRPSNMTVELIGVEKHKIKSRRDLASFRREGFKHQAMFVPLYFLMDPIKNATDIEHASFGYCRGHDPAAFIALTSFAGMLNYLPGTSPRIQWHLQRRKLSGMKEIEFLHNPDTPFYHNPFPWEACEPHEELFDWISVFYLTKQLTAEQDEIVKAVINCDMFGNTGEYIASCYVPWEAEEDGTLEDVWELILMQHRRTGFMPDTFFCIDRQSLEGHDFLAVEPDFYYEEPDQEYPDLLKDLEYPSLRGFWYCRVSGNMCHETKLQRSVQNMALSELAGEEPKRFRRPDWPASVLLSDEE</sequence>
<reference evidence="1" key="1">
    <citation type="journal article" date="2023" name="IMA Fungus">
        <title>Comparative genomic study of the Penicillium genus elucidates a diverse pangenome and 15 lateral gene transfer events.</title>
        <authorList>
            <person name="Petersen C."/>
            <person name="Sorensen T."/>
            <person name="Nielsen M.R."/>
            <person name="Sondergaard T.E."/>
            <person name="Sorensen J.L."/>
            <person name="Fitzpatrick D.A."/>
            <person name="Frisvad J.C."/>
            <person name="Nielsen K.L."/>
        </authorList>
    </citation>
    <scope>NUCLEOTIDE SEQUENCE</scope>
    <source>
        <strain evidence="1">IBT 17514</strain>
    </source>
</reference>
<dbReference type="EMBL" id="JAQJAN010000001">
    <property type="protein sequence ID" value="KAJ5740415.1"/>
    <property type="molecule type" value="Genomic_DNA"/>
</dbReference>
<dbReference type="Proteomes" id="UP001215712">
    <property type="component" value="Unassembled WGS sequence"/>
</dbReference>
<gene>
    <name evidence="1" type="ORF">N7493_000287</name>
</gene>
<accession>A0AAD6HW17</accession>
<protein>
    <submittedName>
        <fullName evidence="1">Uncharacterized protein</fullName>
    </submittedName>
</protein>
<evidence type="ECO:0000313" key="1">
    <source>
        <dbReference type="EMBL" id="KAJ5740415.1"/>
    </source>
</evidence>
<organism evidence="1 2">
    <name type="scientific">Penicillium malachiteum</name>
    <dbReference type="NCBI Taxonomy" id="1324776"/>
    <lineage>
        <taxon>Eukaryota</taxon>
        <taxon>Fungi</taxon>
        <taxon>Dikarya</taxon>
        <taxon>Ascomycota</taxon>
        <taxon>Pezizomycotina</taxon>
        <taxon>Eurotiomycetes</taxon>
        <taxon>Eurotiomycetidae</taxon>
        <taxon>Eurotiales</taxon>
        <taxon>Aspergillaceae</taxon>
        <taxon>Penicillium</taxon>
    </lineage>
</organism>